<evidence type="ECO:0000313" key="2">
    <source>
        <dbReference type="EMBL" id="GMI26380.1"/>
    </source>
</evidence>
<evidence type="ECO:0000313" key="3">
    <source>
        <dbReference type="Proteomes" id="UP001165060"/>
    </source>
</evidence>
<dbReference type="EMBL" id="BRYB01004147">
    <property type="protein sequence ID" value="GMI26380.1"/>
    <property type="molecule type" value="Genomic_DNA"/>
</dbReference>
<sequence length="163" mass="17320">MKFSTILISSLACTLPRSSLGARVLKGSGDGMGMGMGMSMGMGSDWAVSCPANIVTIPDVDYNNVDGMYYICTDTIETAPNRVQFRLGYTTIPNADPRFPYLNCNMGDSSSLPNGYDAYCTGVIPINEGNNVATMGLVKVDKDGSYECPCDVLGAGAINRLWG</sequence>
<evidence type="ECO:0000256" key="1">
    <source>
        <dbReference type="SAM" id="SignalP"/>
    </source>
</evidence>
<accession>A0ABQ6MHG5</accession>
<comment type="caution">
    <text evidence="2">The sequence shown here is derived from an EMBL/GenBank/DDBJ whole genome shotgun (WGS) entry which is preliminary data.</text>
</comment>
<dbReference type="Proteomes" id="UP001165060">
    <property type="component" value="Unassembled WGS sequence"/>
</dbReference>
<keyword evidence="3" id="KW-1185">Reference proteome</keyword>
<name>A0ABQ6MHG5_9STRA</name>
<gene>
    <name evidence="2" type="ORF">TeGR_g5893</name>
</gene>
<feature type="signal peptide" evidence="1">
    <location>
        <begin position="1"/>
        <end position="21"/>
    </location>
</feature>
<organism evidence="2 3">
    <name type="scientific">Tetraparma gracilis</name>
    <dbReference type="NCBI Taxonomy" id="2962635"/>
    <lineage>
        <taxon>Eukaryota</taxon>
        <taxon>Sar</taxon>
        <taxon>Stramenopiles</taxon>
        <taxon>Ochrophyta</taxon>
        <taxon>Bolidophyceae</taxon>
        <taxon>Parmales</taxon>
        <taxon>Triparmaceae</taxon>
        <taxon>Tetraparma</taxon>
    </lineage>
</organism>
<keyword evidence="1" id="KW-0732">Signal</keyword>
<protein>
    <submittedName>
        <fullName evidence="2">Uncharacterized protein</fullName>
    </submittedName>
</protein>
<reference evidence="2 3" key="1">
    <citation type="journal article" date="2023" name="Commun. Biol.">
        <title>Genome analysis of Parmales, the sister group of diatoms, reveals the evolutionary specialization of diatoms from phago-mixotrophs to photoautotrophs.</title>
        <authorList>
            <person name="Ban H."/>
            <person name="Sato S."/>
            <person name="Yoshikawa S."/>
            <person name="Yamada K."/>
            <person name="Nakamura Y."/>
            <person name="Ichinomiya M."/>
            <person name="Sato N."/>
            <person name="Blanc-Mathieu R."/>
            <person name="Endo H."/>
            <person name="Kuwata A."/>
            <person name="Ogata H."/>
        </authorList>
    </citation>
    <scope>NUCLEOTIDE SEQUENCE [LARGE SCALE GENOMIC DNA]</scope>
</reference>
<proteinExistence type="predicted"/>
<feature type="chain" id="PRO_5046267926" evidence="1">
    <location>
        <begin position="22"/>
        <end position="163"/>
    </location>
</feature>